<dbReference type="PANTHER" id="PTHR31901">
    <property type="entry name" value="GH3 DOMAIN-CONTAINING PROTEIN"/>
    <property type="match status" value="1"/>
</dbReference>
<dbReference type="AlphaFoldDB" id="M1AL81"/>
<dbReference type="InterPro" id="IPR004993">
    <property type="entry name" value="GH3"/>
</dbReference>
<name>M1AL81_SOLTU</name>
<organism evidence="1 2">
    <name type="scientific">Solanum tuberosum</name>
    <name type="common">Potato</name>
    <dbReference type="NCBI Taxonomy" id="4113"/>
    <lineage>
        <taxon>Eukaryota</taxon>
        <taxon>Viridiplantae</taxon>
        <taxon>Streptophyta</taxon>
        <taxon>Embryophyta</taxon>
        <taxon>Tracheophyta</taxon>
        <taxon>Spermatophyta</taxon>
        <taxon>Magnoliopsida</taxon>
        <taxon>eudicotyledons</taxon>
        <taxon>Gunneridae</taxon>
        <taxon>Pentapetalae</taxon>
        <taxon>asterids</taxon>
        <taxon>lamiids</taxon>
        <taxon>Solanales</taxon>
        <taxon>Solanaceae</taxon>
        <taxon>Solanoideae</taxon>
        <taxon>Solaneae</taxon>
        <taxon>Solanum</taxon>
    </lineage>
</organism>
<dbReference type="EnsemblPlants" id="PGSC0003DMT400025253">
    <property type="protein sequence ID" value="PGSC0003DMT400025253"/>
    <property type="gene ID" value="PGSC0003DMG401009756"/>
</dbReference>
<protein>
    <submittedName>
        <fullName evidence="1">Jasmonic acid-amino acid-conjugating enzyme</fullName>
    </submittedName>
</protein>
<dbReference type="PANTHER" id="PTHR31901:SF53">
    <property type="entry name" value="JASMONIC ACID-AMIDO SYNTHETASE JAR1-LIKE"/>
    <property type="match status" value="1"/>
</dbReference>
<dbReference type="HOGENOM" id="CLU_2709615_0_0_1"/>
<evidence type="ECO:0000313" key="1">
    <source>
        <dbReference type="EnsemblPlants" id="PGSC0003DMT400025253"/>
    </source>
</evidence>
<sequence>MKTRHRLGKHRPNYRWESLRELREFPIENGKALNFIYSSKQFKTKGGLAAGTATTNLYHNAHFKKTMKAMQTP</sequence>
<evidence type="ECO:0000313" key="2">
    <source>
        <dbReference type="Proteomes" id="UP000011115"/>
    </source>
</evidence>
<dbReference type="Proteomes" id="UP000011115">
    <property type="component" value="Unassembled WGS sequence"/>
</dbReference>
<proteinExistence type="predicted"/>
<accession>M1AL81</accession>
<dbReference type="Gramene" id="PGSC0003DMT400025253">
    <property type="protein sequence ID" value="PGSC0003DMT400025253"/>
    <property type="gene ID" value="PGSC0003DMG401009756"/>
</dbReference>
<dbReference type="PaxDb" id="4113-PGSC0003DMT400025253"/>
<dbReference type="InParanoid" id="M1AL81"/>
<keyword evidence="2" id="KW-1185">Reference proteome</keyword>
<dbReference type="Pfam" id="PF03321">
    <property type="entry name" value="GH3"/>
    <property type="match status" value="1"/>
</dbReference>
<reference evidence="1" key="2">
    <citation type="submission" date="2015-06" db="UniProtKB">
        <authorList>
            <consortium name="EnsemblPlants"/>
        </authorList>
    </citation>
    <scope>IDENTIFICATION</scope>
    <source>
        <strain evidence="1">DM1-3 516 R44</strain>
    </source>
</reference>
<reference evidence="2" key="1">
    <citation type="journal article" date="2011" name="Nature">
        <title>Genome sequence and analysis of the tuber crop potato.</title>
        <authorList>
            <consortium name="The Potato Genome Sequencing Consortium"/>
        </authorList>
    </citation>
    <scope>NUCLEOTIDE SEQUENCE [LARGE SCALE GENOMIC DNA]</scope>
    <source>
        <strain evidence="2">cv. DM1-3 516 R44</strain>
    </source>
</reference>